<feature type="compositionally biased region" description="Polar residues" evidence="1">
    <location>
        <begin position="74"/>
        <end position="83"/>
    </location>
</feature>
<feature type="compositionally biased region" description="Basic and acidic residues" evidence="1">
    <location>
        <begin position="177"/>
        <end position="188"/>
    </location>
</feature>
<feature type="region of interest" description="Disordered" evidence="1">
    <location>
        <begin position="423"/>
        <end position="448"/>
    </location>
</feature>
<feature type="compositionally biased region" description="Polar residues" evidence="1">
    <location>
        <begin position="790"/>
        <end position="801"/>
    </location>
</feature>
<feature type="region of interest" description="Disordered" evidence="1">
    <location>
        <begin position="1247"/>
        <end position="1296"/>
    </location>
</feature>
<feature type="compositionally biased region" description="Low complexity" evidence="1">
    <location>
        <begin position="88"/>
        <end position="102"/>
    </location>
</feature>
<protein>
    <submittedName>
        <fullName evidence="2">Uncharacterized protein</fullName>
    </submittedName>
</protein>
<feature type="region of interest" description="Disordered" evidence="1">
    <location>
        <begin position="14"/>
        <end position="117"/>
    </location>
</feature>
<feature type="compositionally biased region" description="Polar residues" evidence="1">
    <location>
        <begin position="488"/>
        <end position="504"/>
    </location>
</feature>
<feature type="region of interest" description="Disordered" evidence="1">
    <location>
        <begin position="134"/>
        <end position="208"/>
    </location>
</feature>
<feature type="region of interest" description="Disordered" evidence="1">
    <location>
        <begin position="232"/>
        <end position="321"/>
    </location>
</feature>
<dbReference type="Proteomes" id="UP000398389">
    <property type="component" value="Unassembled WGS sequence"/>
</dbReference>
<feature type="compositionally biased region" description="Polar residues" evidence="1">
    <location>
        <begin position="269"/>
        <end position="289"/>
    </location>
</feature>
<feature type="compositionally biased region" description="Low complexity" evidence="1">
    <location>
        <begin position="1168"/>
        <end position="1178"/>
    </location>
</feature>
<feature type="region of interest" description="Disordered" evidence="1">
    <location>
        <begin position="1052"/>
        <end position="1081"/>
    </location>
</feature>
<accession>A0A5E8B718</accession>
<keyword evidence="3" id="KW-1185">Reference proteome</keyword>
<feature type="compositionally biased region" description="Polar residues" evidence="1">
    <location>
        <begin position="1267"/>
        <end position="1276"/>
    </location>
</feature>
<evidence type="ECO:0000313" key="3">
    <source>
        <dbReference type="Proteomes" id="UP000398389"/>
    </source>
</evidence>
<feature type="compositionally biased region" description="Polar residues" evidence="1">
    <location>
        <begin position="43"/>
        <end position="54"/>
    </location>
</feature>
<evidence type="ECO:0000256" key="1">
    <source>
        <dbReference type="SAM" id="MobiDB-lite"/>
    </source>
</evidence>
<feature type="region of interest" description="Disordered" evidence="1">
    <location>
        <begin position="1120"/>
        <end position="1232"/>
    </location>
</feature>
<feature type="compositionally biased region" description="Low complexity" evidence="1">
    <location>
        <begin position="55"/>
        <end position="68"/>
    </location>
</feature>
<feature type="compositionally biased region" description="Polar residues" evidence="1">
    <location>
        <begin position="1053"/>
        <end position="1062"/>
    </location>
</feature>
<feature type="compositionally biased region" description="Low complexity" evidence="1">
    <location>
        <begin position="1063"/>
        <end position="1074"/>
    </location>
</feature>
<reference evidence="2 3" key="1">
    <citation type="submission" date="2019-09" db="EMBL/GenBank/DDBJ databases">
        <authorList>
            <person name="Brejova B."/>
        </authorList>
    </citation>
    <scope>NUCLEOTIDE SEQUENCE [LARGE SCALE GENOMIC DNA]</scope>
</reference>
<dbReference type="RefSeq" id="XP_031852319.1">
    <property type="nucleotide sequence ID" value="XM_031996428.1"/>
</dbReference>
<feature type="compositionally biased region" description="Acidic residues" evidence="1">
    <location>
        <begin position="738"/>
        <end position="775"/>
    </location>
</feature>
<feature type="compositionally biased region" description="Low complexity" evidence="1">
    <location>
        <begin position="436"/>
        <end position="448"/>
    </location>
</feature>
<proteinExistence type="predicted"/>
<gene>
    <name evidence="2" type="ORF">SAPINGB_P001707</name>
</gene>
<evidence type="ECO:0000313" key="2">
    <source>
        <dbReference type="EMBL" id="VVT47430.1"/>
    </source>
</evidence>
<name>A0A5E8B718_9ASCO</name>
<feature type="compositionally biased region" description="Low complexity" evidence="1">
    <location>
        <begin position="1249"/>
        <end position="1259"/>
    </location>
</feature>
<feature type="compositionally biased region" description="Polar residues" evidence="1">
    <location>
        <begin position="14"/>
        <end position="25"/>
    </location>
</feature>
<feature type="compositionally biased region" description="Basic and acidic residues" evidence="1">
    <location>
        <begin position="849"/>
        <end position="865"/>
    </location>
</feature>
<organism evidence="2 3">
    <name type="scientific">Magnusiomyces paraingens</name>
    <dbReference type="NCBI Taxonomy" id="2606893"/>
    <lineage>
        <taxon>Eukaryota</taxon>
        <taxon>Fungi</taxon>
        <taxon>Dikarya</taxon>
        <taxon>Ascomycota</taxon>
        <taxon>Saccharomycotina</taxon>
        <taxon>Dipodascomycetes</taxon>
        <taxon>Dipodascales</taxon>
        <taxon>Dipodascaceae</taxon>
        <taxon>Magnusiomyces</taxon>
    </lineage>
</organism>
<dbReference type="GeneID" id="43580528"/>
<sequence length="1296" mass="139202">MTLLVGDRVLRNASSFNEASQPSDHSIQDPVCEPAVPADTRKQSSTSPITNVGNTSTTTTGDASSSSPSKKHGTQQLSMLQSRTQHHSPVSPSLKLKSTPSPRQSPSHRDHLNLPLSPSASFIGASLQNLTTVPRLSPNQVCNDSTEPDEAESPIKSPSSPSKKHHHTISIFSKPDGSPKLKSLDRFGRGNTGLSMRPARATAQQTTVIPSTSFFSRAASNPLSRAKPHSLFEVNSSSSSSNSNNNNNNSSAIPPIIGISPTPPSSQSFTLTAYSNSQIPPIVPDSTTPPLGHSSPRKNDDPPTHGIISSHMSIDGEPSTPVKTKRIFENTNNDNSPLAANDMQMDYNSIMFQSTPQKPAHSTGIFRRPLLWPTASSASASASASTSASVATIGTGATLAPVQASEQIDGNNIFDSITSSMTSADLTPEASGMDAQQQQHNQQPLNPQQRDSIFKFEGGTDTFRSPLKPTDTLGPVVSEDHICGSGSGTITNQSTTVDNNTGTNEENDANTSNADADDVNSSREASPVRAKAPTRGILKQTPYEHYDYRPAVRREKNVRFGDDLLASRVFTQEEDEFIEETEEVLGPDDNTFDEEGDDDENDEDYNPEEDEDEDDFFGDDSAFNGSYNSYNDPEDYPQGDIACTNKIRNETIGQIAQLPPLQSIESIRKSIHVNMYRNMVTDEIQEHLGVKYSMLPGMQRLADRLATKLYSLLYESGGSGSYDLSNFDAAVRALVEEKEGEDNDEEEEEEEEEEEDEENENDQHEDEDEDEDDDVETNHEEDQADDDIETGSQTSASSNGSIVVEESGSAPSLAAQKPSFRAYPPIDDLPNAESFSKSEEINDEEEENRAEGKVEDGEKNKKTEDNNDNDDEKNKKGNRALRLGTAHQLAAEPVLRGAVLEILTKRYPHEPTWEGNSFAQANSGFNGAAINPSTSTSLLSSSSAGINGAASNGGLVGSTGTRRPMIRLHLPPQQPQTHLHSQPVPVHTVGSSVAGHKRLRSADAFYYHHVHEHEQQELENSRSIEMDMDMDMDQSSHPTAAAALLVLRDQVPGASTAQQQSAVENVSMGSSNNNESEHGSGHSLFGGNRWWFTGPHVDSVNKEALNAGLPALPAPETFPGMVEYDERPGLSPLTSPVKGGGSEAAAAAGFRRAFPGEAARRNRRAGKPSSSSSSLFEPPHSEPSEAVTGMMMRGGSEAGPAPKRRCLSVIRSSTGGGNGNPPGTPQHHHHGLPSAAALFGLGMMPQNQSSAVSLSPSSPVKHDSSGGAENQQSPTRQVRKEGEEGGATIATGDDTK</sequence>
<dbReference type="EMBL" id="CABVLU010000001">
    <property type="protein sequence ID" value="VVT47430.1"/>
    <property type="molecule type" value="Genomic_DNA"/>
</dbReference>
<feature type="compositionally biased region" description="Polar residues" evidence="1">
    <location>
        <begin position="134"/>
        <end position="145"/>
    </location>
</feature>
<feature type="region of interest" description="Disordered" evidence="1">
    <location>
        <begin position="737"/>
        <end position="876"/>
    </location>
</feature>
<feature type="region of interest" description="Disordered" evidence="1">
    <location>
        <begin position="484"/>
        <end position="532"/>
    </location>
</feature>
<feature type="region of interest" description="Disordered" evidence="1">
    <location>
        <begin position="571"/>
        <end position="635"/>
    </location>
</feature>
<feature type="compositionally biased region" description="Low complexity" evidence="1">
    <location>
        <begin position="1143"/>
        <end position="1157"/>
    </location>
</feature>
<feature type="compositionally biased region" description="Low complexity" evidence="1">
    <location>
        <begin position="235"/>
        <end position="268"/>
    </location>
</feature>
<feature type="compositionally biased region" description="Acidic residues" evidence="1">
    <location>
        <begin position="572"/>
        <end position="618"/>
    </location>
</feature>